<evidence type="ECO:0000313" key="9">
    <source>
        <dbReference type="EMBL" id="KAL0010038.1"/>
    </source>
</evidence>
<comment type="caution">
    <text evidence="9">The sequence shown here is derived from an EMBL/GenBank/DDBJ whole genome shotgun (WGS) entry which is preliminary data.</text>
</comment>
<dbReference type="SMART" id="SM00717">
    <property type="entry name" value="SANT"/>
    <property type="match status" value="2"/>
</dbReference>
<dbReference type="GO" id="GO:0003677">
    <property type="term" value="F:DNA binding"/>
    <property type="evidence" value="ECO:0007669"/>
    <property type="project" value="UniProtKB-KW"/>
</dbReference>
<evidence type="ECO:0000256" key="5">
    <source>
        <dbReference type="ARBA" id="ARBA00023163"/>
    </source>
</evidence>
<evidence type="ECO:0000256" key="6">
    <source>
        <dbReference type="ARBA" id="ARBA00023242"/>
    </source>
</evidence>
<evidence type="ECO:0000256" key="2">
    <source>
        <dbReference type="ARBA" id="ARBA00022737"/>
    </source>
</evidence>
<dbReference type="CDD" id="cd00167">
    <property type="entry name" value="SANT"/>
    <property type="match status" value="2"/>
</dbReference>
<name>A0AAW2DHD7_9ROSI</name>
<evidence type="ECO:0000256" key="1">
    <source>
        <dbReference type="ARBA" id="ARBA00004123"/>
    </source>
</evidence>
<dbReference type="Gene3D" id="1.10.10.60">
    <property type="entry name" value="Homeodomain-like"/>
    <property type="match status" value="2"/>
</dbReference>
<evidence type="ECO:0000256" key="3">
    <source>
        <dbReference type="ARBA" id="ARBA00023015"/>
    </source>
</evidence>
<dbReference type="PROSITE" id="PS50090">
    <property type="entry name" value="MYB_LIKE"/>
    <property type="match status" value="2"/>
</dbReference>
<dbReference type="InterPro" id="IPR009057">
    <property type="entry name" value="Homeodomain-like_sf"/>
</dbReference>
<evidence type="ECO:0000256" key="4">
    <source>
        <dbReference type="ARBA" id="ARBA00023125"/>
    </source>
</evidence>
<evidence type="ECO:0000259" key="8">
    <source>
        <dbReference type="PROSITE" id="PS51294"/>
    </source>
</evidence>
<dbReference type="InterPro" id="IPR051953">
    <property type="entry name" value="Plant_SW-associated_TFs"/>
</dbReference>
<sequence length="342" mass="38048">MGHHSCCDKKKVKKGLWSVEEDEKLINYISNYGHGCWSSVPKFAAGLQRCGRSCRLRWINYLRPDLKRGLFSPEEADLVTELHGILGNRWAQIAKQLPGRTDNEVKNFWNTSIKKKLISYDVPAIATFPDMHFNGNSEEGLFSLNANPNWILNSQQDQLYLPTPTPNLQGFDHGDLKLEQANLVQFPTPMAPPSNSSSYDPLWSLGYLPHENFDPNQEHQNFSSSGATQHYIGDKLIGPGIATPNYDEDSLTVPMIPNPCEIINGNICGMSYSCASLELDPLARLPYFPVGCDYPYDPHVPNNHMEYMDAIMSSSLSSASTLSALSSGQFATNPNLPSSCET</sequence>
<evidence type="ECO:0000259" key="7">
    <source>
        <dbReference type="PROSITE" id="PS50090"/>
    </source>
</evidence>
<dbReference type="PANTHER" id="PTHR47997:SF87">
    <property type="entry name" value="TRANSCRIPTION FACTOR MYB26"/>
    <property type="match status" value="1"/>
</dbReference>
<dbReference type="SUPFAM" id="SSF46689">
    <property type="entry name" value="Homeodomain-like"/>
    <property type="match status" value="1"/>
</dbReference>
<comment type="subcellular location">
    <subcellularLocation>
        <location evidence="1">Nucleus</location>
    </subcellularLocation>
</comment>
<dbReference type="Pfam" id="PF00249">
    <property type="entry name" value="Myb_DNA-binding"/>
    <property type="match status" value="2"/>
</dbReference>
<reference evidence="9 10" key="1">
    <citation type="submission" date="2024-01" db="EMBL/GenBank/DDBJ databases">
        <title>A telomere-to-telomere, gap-free genome of sweet tea (Lithocarpus litseifolius).</title>
        <authorList>
            <person name="Zhou J."/>
        </authorList>
    </citation>
    <scope>NUCLEOTIDE SEQUENCE [LARGE SCALE GENOMIC DNA]</scope>
    <source>
        <strain evidence="9">Zhou-2022a</strain>
        <tissue evidence="9">Leaf</tissue>
    </source>
</reference>
<accession>A0AAW2DHD7</accession>
<dbReference type="FunFam" id="1.10.10.60:FF:000158">
    <property type="entry name" value="MYB transcription factor"/>
    <property type="match status" value="1"/>
</dbReference>
<evidence type="ECO:0000313" key="10">
    <source>
        <dbReference type="Proteomes" id="UP001459277"/>
    </source>
</evidence>
<dbReference type="FunFam" id="1.10.10.60:FF:000140">
    <property type="entry name" value="Myb transcription factor"/>
    <property type="match status" value="1"/>
</dbReference>
<keyword evidence="5" id="KW-0804">Transcription</keyword>
<dbReference type="PANTHER" id="PTHR47997">
    <property type="entry name" value="MYB DOMAIN PROTEIN 55"/>
    <property type="match status" value="1"/>
</dbReference>
<dbReference type="InterPro" id="IPR017930">
    <property type="entry name" value="Myb_dom"/>
</dbReference>
<dbReference type="Proteomes" id="UP001459277">
    <property type="component" value="Unassembled WGS sequence"/>
</dbReference>
<feature type="domain" description="Myb-like" evidence="7">
    <location>
        <begin position="63"/>
        <end position="113"/>
    </location>
</feature>
<keyword evidence="6" id="KW-0539">Nucleus</keyword>
<keyword evidence="10" id="KW-1185">Reference proteome</keyword>
<gene>
    <name evidence="9" type="ORF">SO802_005146</name>
</gene>
<keyword evidence="4" id="KW-0238">DNA-binding</keyword>
<dbReference type="PROSITE" id="PS51294">
    <property type="entry name" value="HTH_MYB"/>
    <property type="match status" value="2"/>
</dbReference>
<protein>
    <submittedName>
        <fullName evidence="9">Uncharacterized protein</fullName>
    </submittedName>
</protein>
<keyword evidence="2" id="KW-0677">Repeat</keyword>
<feature type="domain" description="HTH myb-type" evidence="8">
    <location>
        <begin position="63"/>
        <end position="117"/>
    </location>
</feature>
<proteinExistence type="predicted"/>
<dbReference type="InterPro" id="IPR001005">
    <property type="entry name" value="SANT/Myb"/>
</dbReference>
<feature type="domain" description="Myb-like" evidence="7">
    <location>
        <begin position="9"/>
        <end position="62"/>
    </location>
</feature>
<dbReference type="EMBL" id="JAZDWU010000002">
    <property type="protein sequence ID" value="KAL0010038.1"/>
    <property type="molecule type" value="Genomic_DNA"/>
</dbReference>
<organism evidence="9 10">
    <name type="scientific">Lithocarpus litseifolius</name>
    <dbReference type="NCBI Taxonomy" id="425828"/>
    <lineage>
        <taxon>Eukaryota</taxon>
        <taxon>Viridiplantae</taxon>
        <taxon>Streptophyta</taxon>
        <taxon>Embryophyta</taxon>
        <taxon>Tracheophyta</taxon>
        <taxon>Spermatophyta</taxon>
        <taxon>Magnoliopsida</taxon>
        <taxon>eudicotyledons</taxon>
        <taxon>Gunneridae</taxon>
        <taxon>Pentapetalae</taxon>
        <taxon>rosids</taxon>
        <taxon>fabids</taxon>
        <taxon>Fagales</taxon>
        <taxon>Fagaceae</taxon>
        <taxon>Lithocarpus</taxon>
    </lineage>
</organism>
<dbReference type="AlphaFoldDB" id="A0AAW2DHD7"/>
<feature type="domain" description="HTH myb-type" evidence="8">
    <location>
        <begin position="9"/>
        <end position="62"/>
    </location>
</feature>
<dbReference type="GO" id="GO:0005634">
    <property type="term" value="C:nucleus"/>
    <property type="evidence" value="ECO:0007669"/>
    <property type="project" value="UniProtKB-SubCell"/>
</dbReference>
<keyword evidence="3" id="KW-0805">Transcription regulation</keyword>